<feature type="region of interest" description="Disordered" evidence="1">
    <location>
        <begin position="35"/>
        <end position="56"/>
    </location>
</feature>
<evidence type="ECO:0000256" key="1">
    <source>
        <dbReference type="SAM" id="MobiDB-lite"/>
    </source>
</evidence>
<organism evidence="2 3">
    <name type="scientific">Rhizobium hidalgonense</name>
    <dbReference type="NCBI Taxonomy" id="1538159"/>
    <lineage>
        <taxon>Bacteria</taxon>
        <taxon>Pseudomonadati</taxon>
        <taxon>Pseudomonadota</taxon>
        <taxon>Alphaproteobacteria</taxon>
        <taxon>Hyphomicrobiales</taxon>
        <taxon>Rhizobiaceae</taxon>
        <taxon>Rhizobium/Agrobacterium group</taxon>
        <taxon>Rhizobium</taxon>
    </lineage>
</organism>
<dbReference type="EMBL" id="JAVLSF010000008">
    <property type="protein sequence ID" value="MDR9774326.1"/>
    <property type="molecule type" value="Genomic_DNA"/>
</dbReference>
<dbReference type="RefSeq" id="WP_310865615.1">
    <property type="nucleotide sequence ID" value="NZ_JAVLSF010000008.1"/>
</dbReference>
<sequence length="56" mass="6813">MTYRTYGRRRKRKALTARERTEQGIMAAARLAVEKEERRARARKTRDAYELDRNER</sequence>
<evidence type="ECO:0008006" key="4">
    <source>
        <dbReference type="Google" id="ProtNLM"/>
    </source>
</evidence>
<evidence type="ECO:0000313" key="3">
    <source>
        <dbReference type="Proteomes" id="UP001268610"/>
    </source>
</evidence>
<dbReference type="Proteomes" id="UP001268610">
    <property type="component" value="Unassembled WGS sequence"/>
</dbReference>
<accession>A0AAJ2GY53</accession>
<reference evidence="2" key="1">
    <citation type="submission" date="2023-04" db="EMBL/GenBank/DDBJ databases">
        <title>Genomic characterization of faba bean (Vicia faba) microsymbionts in Mexican soils.</title>
        <authorList>
            <person name="Rivera Orduna F.N."/>
            <person name="Guevara-Luna J."/>
            <person name="Yan J."/>
            <person name="Arroyo-Herrera I."/>
            <person name="Li Y."/>
            <person name="Vasquez-Murrieta M.S."/>
            <person name="Wang E.T."/>
        </authorList>
    </citation>
    <scope>NUCLEOTIDE SEQUENCE</scope>
    <source>
        <strain evidence="2">CH26</strain>
    </source>
</reference>
<evidence type="ECO:0000313" key="2">
    <source>
        <dbReference type="EMBL" id="MDR9774326.1"/>
    </source>
</evidence>
<protein>
    <recommendedName>
        <fullName evidence="4">DUF4169 domain-containing protein</fullName>
    </recommendedName>
</protein>
<dbReference type="AlphaFoldDB" id="A0AAJ2GY53"/>
<name>A0AAJ2GY53_9HYPH</name>
<comment type="caution">
    <text evidence="2">The sequence shown here is derived from an EMBL/GenBank/DDBJ whole genome shotgun (WGS) entry which is preliminary data.</text>
</comment>
<proteinExistence type="predicted"/>
<gene>
    <name evidence="2" type="ORF">RJJ65_16970</name>
</gene>